<evidence type="ECO:0000313" key="2">
    <source>
        <dbReference type="EMBL" id="CAH7674449.1"/>
    </source>
</evidence>
<name>A0AAV0AYE3_PHAPC</name>
<sequence>MVDWVVRLGQEVLENCDVNIGDGTVGREGEKRRRLLDERCNHLEPIQVFATNSNTSITFEAPDRCLLQNLKIILDDQKLKLIEIEIEQVCKVLTNLWDTFNSFLKKLQKALKLKNLELVKKIEVARGLLEFKEAEKVIGNLDQRSGIRQFSDSIENELAKTTNLRTRWLKLLAKVIGGLRDSNYALEDIIGISYTTHRRYGCVANGSRRAAQSTAERRSGLALAQSGDWSTTDKRIEEQRIEDREDIGLQEKRSREVKQERGAENKVTNKGQEFSFHKISRIIFNILKINNNINKKKKINKRKKKKEKERGNNNNIKEQQQPTILRTVS</sequence>
<feature type="compositionally biased region" description="Polar residues" evidence="1">
    <location>
        <begin position="319"/>
        <end position="329"/>
    </location>
</feature>
<evidence type="ECO:0000313" key="3">
    <source>
        <dbReference type="Proteomes" id="UP001153365"/>
    </source>
</evidence>
<reference evidence="2" key="1">
    <citation type="submission" date="2022-06" db="EMBL/GenBank/DDBJ databases">
        <authorList>
            <consortium name="SYNGENTA / RWTH Aachen University"/>
        </authorList>
    </citation>
    <scope>NUCLEOTIDE SEQUENCE</scope>
</reference>
<protein>
    <submittedName>
        <fullName evidence="2">Uncharacterized protein</fullName>
    </submittedName>
</protein>
<keyword evidence="3" id="KW-1185">Reference proteome</keyword>
<evidence type="ECO:0000256" key="1">
    <source>
        <dbReference type="SAM" id="MobiDB-lite"/>
    </source>
</evidence>
<accession>A0AAV0AYE3</accession>
<gene>
    <name evidence="2" type="ORF">PPACK8108_LOCUS9360</name>
</gene>
<dbReference type="AlphaFoldDB" id="A0AAV0AYE3"/>
<proteinExistence type="predicted"/>
<feature type="region of interest" description="Disordered" evidence="1">
    <location>
        <begin position="298"/>
        <end position="329"/>
    </location>
</feature>
<feature type="compositionally biased region" description="Basic residues" evidence="1">
    <location>
        <begin position="298"/>
        <end position="307"/>
    </location>
</feature>
<dbReference type="Proteomes" id="UP001153365">
    <property type="component" value="Unassembled WGS sequence"/>
</dbReference>
<comment type="caution">
    <text evidence="2">The sequence shown here is derived from an EMBL/GenBank/DDBJ whole genome shotgun (WGS) entry which is preliminary data.</text>
</comment>
<dbReference type="EMBL" id="CALTRL010002013">
    <property type="protein sequence ID" value="CAH7674449.1"/>
    <property type="molecule type" value="Genomic_DNA"/>
</dbReference>
<organism evidence="2 3">
    <name type="scientific">Phakopsora pachyrhizi</name>
    <name type="common">Asian soybean rust disease fungus</name>
    <dbReference type="NCBI Taxonomy" id="170000"/>
    <lineage>
        <taxon>Eukaryota</taxon>
        <taxon>Fungi</taxon>
        <taxon>Dikarya</taxon>
        <taxon>Basidiomycota</taxon>
        <taxon>Pucciniomycotina</taxon>
        <taxon>Pucciniomycetes</taxon>
        <taxon>Pucciniales</taxon>
        <taxon>Phakopsoraceae</taxon>
        <taxon>Phakopsora</taxon>
    </lineage>
</organism>